<dbReference type="SUPFAM" id="SSF52743">
    <property type="entry name" value="Subtilisin-like"/>
    <property type="match status" value="1"/>
</dbReference>
<evidence type="ECO:0000256" key="2">
    <source>
        <dbReference type="ARBA" id="ARBA00022670"/>
    </source>
</evidence>
<dbReference type="PANTHER" id="PTHR43806">
    <property type="entry name" value="PEPTIDASE S8"/>
    <property type="match status" value="1"/>
</dbReference>
<evidence type="ECO:0000259" key="10">
    <source>
        <dbReference type="Pfam" id="PF05922"/>
    </source>
</evidence>
<dbReference type="CDD" id="cd04077">
    <property type="entry name" value="Peptidases_S8_PCSK9_ProteinaseK_like"/>
    <property type="match status" value="1"/>
</dbReference>
<feature type="active site" description="Charge relay system" evidence="5 6">
    <location>
        <position position="197"/>
    </location>
</feature>
<dbReference type="InterPro" id="IPR023827">
    <property type="entry name" value="Peptidase_S8_Asp-AS"/>
</dbReference>
<feature type="domain" description="Peptidase S8/S53" evidence="9">
    <location>
        <begin position="157"/>
        <end position="385"/>
    </location>
</feature>
<dbReference type="InterPro" id="IPR010259">
    <property type="entry name" value="S8pro/Inhibitor_I9"/>
</dbReference>
<dbReference type="PROSITE" id="PS00138">
    <property type="entry name" value="SUBTILASE_SER"/>
    <property type="match status" value="1"/>
</dbReference>
<dbReference type="GO" id="GO:0005615">
    <property type="term" value="C:extracellular space"/>
    <property type="evidence" value="ECO:0007669"/>
    <property type="project" value="TreeGrafter"/>
</dbReference>
<dbReference type="InterPro" id="IPR022398">
    <property type="entry name" value="Peptidase_S8_His-AS"/>
</dbReference>
<feature type="chain" id="PRO_5027758260" evidence="8">
    <location>
        <begin position="19"/>
        <end position="403"/>
    </location>
</feature>
<evidence type="ECO:0000256" key="4">
    <source>
        <dbReference type="ARBA" id="ARBA00022825"/>
    </source>
</evidence>
<feature type="active site" description="Charge relay system" evidence="5 6">
    <location>
        <position position="164"/>
    </location>
</feature>
<dbReference type="GO" id="GO:0006508">
    <property type="term" value="P:proteolysis"/>
    <property type="evidence" value="ECO:0007669"/>
    <property type="project" value="UniProtKB-KW"/>
</dbReference>
<evidence type="ECO:0000256" key="3">
    <source>
        <dbReference type="ARBA" id="ARBA00022801"/>
    </source>
</evidence>
<keyword evidence="2 6" id="KW-0645">Protease</keyword>
<dbReference type="PROSITE" id="PS51892">
    <property type="entry name" value="SUBTILASE"/>
    <property type="match status" value="1"/>
</dbReference>
<proteinExistence type="inferred from homology"/>
<dbReference type="EMBL" id="DSWI01000018">
    <property type="protein sequence ID" value="HFG20845.1"/>
    <property type="molecule type" value="Genomic_DNA"/>
</dbReference>
<keyword evidence="3 6" id="KW-0378">Hydrolase</keyword>
<sequence length="403" mass="41224">MYLRLAWIVLLMALTACGSRVTPDNLAPVLGLDNPNVIQGQYIVVYKDDANVLASLQSLKASLRGGVSLQRELESLGLGPDASVQQVYTAALQGLAARLSPENLAALRQDPRVAYIEADQVMSISATQTGATWGLDRIDQRTLPLSGTFTYSNTGSGVNAYIIDTGIRVSHSEFGGRAAVAFDAIGDGQNGNDCNGHGTHVAGTVGGAVYGVAKSVRLYAVRVLNCSGSGTNSGVIAGVDWVRQNAQKPAVANMSLGGGASSALDTAVNNAINAGITFALAAGNSNRDACQFSPARVAAGITVGATTSTDARASYSNYGSCLDLFAPGSSITSAWISSDTSTNTISGTSMATPHVAGVAALYLQSNPAASPATVRNAIVGNATSGVVGNAGRRSPNLLLYSNY</sequence>
<dbReference type="RefSeq" id="WP_297560461.1">
    <property type="nucleotide sequence ID" value="NZ_JBKBUW010000043.1"/>
</dbReference>
<feature type="signal peptide" evidence="8">
    <location>
        <begin position="1"/>
        <end position="18"/>
    </location>
</feature>
<evidence type="ECO:0000256" key="5">
    <source>
        <dbReference type="PIRSR" id="PIRSR615500-1"/>
    </source>
</evidence>
<dbReference type="PROSITE" id="PS00137">
    <property type="entry name" value="SUBTILASE_HIS"/>
    <property type="match status" value="1"/>
</dbReference>
<accession>A0A7C3I050</accession>
<feature type="active site" description="Charge relay system" evidence="5 6">
    <location>
        <position position="349"/>
    </location>
</feature>
<evidence type="ECO:0000259" key="9">
    <source>
        <dbReference type="Pfam" id="PF00082"/>
    </source>
</evidence>
<dbReference type="PRINTS" id="PR00723">
    <property type="entry name" value="SUBTILISIN"/>
</dbReference>
<dbReference type="InterPro" id="IPR050131">
    <property type="entry name" value="Peptidase_S8_subtilisin-like"/>
</dbReference>
<evidence type="ECO:0000313" key="11">
    <source>
        <dbReference type="EMBL" id="HFG20845.1"/>
    </source>
</evidence>
<dbReference type="InterPro" id="IPR015500">
    <property type="entry name" value="Peptidase_S8_subtilisin-rel"/>
</dbReference>
<evidence type="ECO:0000256" key="8">
    <source>
        <dbReference type="SAM" id="SignalP"/>
    </source>
</evidence>
<dbReference type="SUPFAM" id="SSF54897">
    <property type="entry name" value="Protease propeptides/inhibitors"/>
    <property type="match status" value="1"/>
</dbReference>
<keyword evidence="4 6" id="KW-0720">Serine protease</keyword>
<name>A0A7C3I050_MEIRU</name>
<comment type="caution">
    <text evidence="11">The sequence shown here is derived from an EMBL/GenBank/DDBJ whole genome shotgun (WGS) entry which is preliminary data.</text>
</comment>
<evidence type="ECO:0000256" key="1">
    <source>
        <dbReference type="ARBA" id="ARBA00011073"/>
    </source>
</evidence>
<dbReference type="Gene3D" id="3.30.70.80">
    <property type="entry name" value="Peptidase S8 propeptide/proteinase inhibitor I9"/>
    <property type="match status" value="1"/>
</dbReference>
<dbReference type="InterPro" id="IPR034193">
    <property type="entry name" value="PCSK9_ProteinaseK-like"/>
</dbReference>
<dbReference type="PROSITE" id="PS00136">
    <property type="entry name" value="SUBTILASE_ASP"/>
    <property type="match status" value="1"/>
</dbReference>
<dbReference type="InterPro" id="IPR023828">
    <property type="entry name" value="Peptidase_S8_Ser-AS"/>
</dbReference>
<dbReference type="InterPro" id="IPR036852">
    <property type="entry name" value="Peptidase_S8/S53_dom_sf"/>
</dbReference>
<organism evidence="11">
    <name type="scientific">Meiothermus ruber</name>
    <dbReference type="NCBI Taxonomy" id="277"/>
    <lineage>
        <taxon>Bacteria</taxon>
        <taxon>Thermotogati</taxon>
        <taxon>Deinococcota</taxon>
        <taxon>Deinococci</taxon>
        <taxon>Thermales</taxon>
        <taxon>Thermaceae</taxon>
        <taxon>Meiothermus</taxon>
    </lineage>
</organism>
<dbReference type="InterPro" id="IPR000209">
    <property type="entry name" value="Peptidase_S8/S53_dom"/>
</dbReference>
<dbReference type="InterPro" id="IPR037045">
    <property type="entry name" value="S8pro/Inhibitor_I9_sf"/>
</dbReference>
<dbReference type="PROSITE" id="PS51257">
    <property type="entry name" value="PROKAR_LIPOPROTEIN"/>
    <property type="match status" value="1"/>
</dbReference>
<gene>
    <name evidence="11" type="ORF">ENS82_09040</name>
</gene>
<protein>
    <submittedName>
        <fullName evidence="11">S8 family peptidase</fullName>
    </submittedName>
</protein>
<keyword evidence="8" id="KW-0732">Signal</keyword>
<dbReference type="Pfam" id="PF05922">
    <property type="entry name" value="Inhibitor_I9"/>
    <property type="match status" value="1"/>
</dbReference>
<evidence type="ECO:0000256" key="7">
    <source>
        <dbReference type="RuleBase" id="RU003355"/>
    </source>
</evidence>
<dbReference type="PANTHER" id="PTHR43806:SF11">
    <property type="entry name" value="CEREVISIN-RELATED"/>
    <property type="match status" value="1"/>
</dbReference>
<dbReference type="AlphaFoldDB" id="A0A7C3I050"/>
<dbReference type="FunFam" id="3.40.50.200:FF:000014">
    <property type="entry name" value="Proteinase K"/>
    <property type="match status" value="1"/>
</dbReference>
<reference evidence="11" key="1">
    <citation type="journal article" date="2020" name="mSystems">
        <title>Genome- and Community-Level Interaction Insights into Carbon Utilization and Element Cycling Functions of Hydrothermarchaeota in Hydrothermal Sediment.</title>
        <authorList>
            <person name="Zhou Z."/>
            <person name="Liu Y."/>
            <person name="Xu W."/>
            <person name="Pan J."/>
            <person name="Luo Z.H."/>
            <person name="Li M."/>
        </authorList>
    </citation>
    <scope>NUCLEOTIDE SEQUENCE [LARGE SCALE GENOMIC DNA]</scope>
    <source>
        <strain evidence="11">SpSt-524</strain>
    </source>
</reference>
<dbReference type="GO" id="GO:0004252">
    <property type="term" value="F:serine-type endopeptidase activity"/>
    <property type="evidence" value="ECO:0007669"/>
    <property type="project" value="UniProtKB-UniRule"/>
</dbReference>
<evidence type="ECO:0000256" key="6">
    <source>
        <dbReference type="PROSITE-ProRule" id="PRU01240"/>
    </source>
</evidence>
<dbReference type="Pfam" id="PF00082">
    <property type="entry name" value="Peptidase_S8"/>
    <property type="match status" value="1"/>
</dbReference>
<feature type="domain" description="Inhibitor I9" evidence="10">
    <location>
        <begin position="41"/>
        <end position="124"/>
    </location>
</feature>
<comment type="similarity">
    <text evidence="1 6 7">Belongs to the peptidase S8 family.</text>
</comment>
<dbReference type="Gene3D" id="3.40.50.200">
    <property type="entry name" value="Peptidase S8/S53 domain"/>
    <property type="match status" value="1"/>
</dbReference>